<dbReference type="EMBL" id="CP009761">
    <property type="protein sequence ID" value="AIZ36288.1"/>
    <property type="molecule type" value="Genomic_DNA"/>
</dbReference>
<proteinExistence type="predicted"/>
<protein>
    <submittedName>
        <fullName evidence="3">ATP synthase</fullName>
    </submittedName>
</protein>
<dbReference type="PANTHER" id="PTHR38682">
    <property type="entry name" value="V-TYPE ATP SYNTHASE SUBUNIT C"/>
    <property type="match status" value="1"/>
</dbReference>
<evidence type="ECO:0000313" key="4">
    <source>
        <dbReference type="Proteomes" id="UP000031386"/>
    </source>
</evidence>
<dbReference type="OrthoDB" id="9816136at2"/>
<name>A0A0B4S0H0_9FIRM</name>
<evidence type="ECO:0000256" key="2">
    <source>
        <dbReference type="ARBA" id="ARBA00023065"/>
    </source>
</evidence>
<evidence type="ECO:0000313" key="3">
    <source>
        <dbReference type="EMBL" id="AIZ36288.1"/>
    </source>
</evidence>
<reference evidence="3 4" key="1">
    <citation type="submission" date="2014-10" db="EMBL/GenBank/DDBJ databases">
        <title>Complete genome sequence of Parvimonas micra KCOM 1535 (= ChDC B708).</title>
        <authorList>
            <person name="Kook J.-K."/>
            <person name="Park S.-N."/>
            <person name="Lim Y.K."/>
            <person name="Roh H."/>
        </authorList>
    </citation>
    <scope>NUCLEOTIDE SEQUENCE [LARGE SCALE GENOMIC DNA]</scope>
    <source>
        <strain evidence="4">KCOM 1535 / ChDC B708</strain>
    </source>
</reference>
<keyword evidence="2" id="KW-0406">Ion transport</keyword>
<dbReference type="KEGG" id="pmic:NW74_02430"/>
<keyword evidence="4" id="KW-1185">Reference proteome</keyword>
<gene>
    <name evidence="3" type="ORF">NW74_02430</name>
</gene>
<dbReference type="Gene3D" id="1.10.132.50">
    <property type="entry name" value="ATP synthase (C/AC39) subunit, domain 3"/>
    <property type="match status" value="3"/>
</dbReference>
<dbReference type="GO" id="GO:0046961">
    <property type="term" value="F:proton-transporting ATPase activity, rotational mechanism"/>
    <property type="evidence" value="ECO:0007669"/>
    <property type="project" value="InterPro"/>
</dbReference>
<dbReference type="RefSeq" id="WP_041953680.1">
    <property type="nucleotide sequence ID" value="NZ_CP009761.1"/>
</dbReference>
<dbReference type="SUPFAM" id="SSF103486">
    <property type="entry name" value="V-type ATP synthase subunit C"/>
    <property type="match status" value="1"/>
</dbReference>
<dbReference type="InterPro" id="IPR050873">
    <property type="entry name" value="V-ATPase_V0D/AC39_subunit"/>
</dbReference>
<keyword evidence="1" id="KW-0813">Transport</keyword>
<dbReference type="InterPro" id="IPR044911">
    <property type="entry name" value="V-type_ATPase_csu/dsu_dom_3"/>
</dbReference>
<dbReference type="PANTHER" id="PTHR38682:SF1">
    <property type="entry name" value="V-TYPE ATP SYNTHASE SUBUNIT C"/>
    <property type="match status" value="1"/>
</dbReference>
<evidence type="ECO:0000256" key="1">
    <source>
        <dbReference type="ARBA" id="ARBA00022448"/>
    </source>
</evidence>
<dbReference type="InterPro" id="IPR002843">
    <property type="entry name" value="ATPase_V0-cplx_csu/dsu"/>
</dbReference>
<dbReference type="InterPro" id="IPR036079">
    <property type="entry name" value="ATPase_csu/dsu_sf"/>
</dbReference>
<organism evidence="3 4">
    <name type="scientific">Parvimonas micra</name>
    <dbReference type="NCBI Taxonomy" id="33033"/>
    <lineage>
        <taxon>Bacteria</taxon>
        <taxon>Bacillati</taxon>
        <taxon>Bacillota</taxon>
        <taxon>Tissierellia</taxon>
        <taxon>Tissierellales</taxon>
        <taxon>Peptoniphilaceae</taxon>
        <taxon>Parvimonas</taxon>
    </lineage>
</organism>
<dbReference type="Proteomes" id="UP000031386">
    <property type="component" value="Chromosome"/>
</dbReference>
<dbReference type="AlphaFoldDB" id="A0A0B4S0H0"/>
<sequence length="346" mass="41209">MGNNFHSINAKIGVLRKGILKQSDYDKILSFEQRHEIVDYLKNNILYKYEIPMYEEKSMRNRYDTEFMINKIEAELLEKLKFFLFGDDKKIIEAMLMKYEFKDIKIILRSIVENEKIDLERDTIMYKKNKHIDYSKLVNCENFNQALDVLKGTIYKKAIASLTDEDIFRLHFHVEMKLDSLYFLTMKNAIDKLSKSSQAIFNDYFSTLIDTINLQWIIRAKKYYDLPNEEIYSYSLRYGKYIKGDFLKDLIYSDSVEAIVEKIKKTKLRHTLEDANGNTIVSNRNIKEYVYLSHLKKLKDYDNSISTLLKFIIQLNIQNENLIRIAEANKYKLSKSEVKEYLINIH</sequence>
<dbReference type="Pfam" id="PF01992">
    <property type="entry name" value="vATP-synt_AC39"/>
    <property type="match status" value="1"/>
</dbReference>
<accession>A0A0B4S0H0</accession>
<dbReference type="STRING" id="33033.NW74_02430"/>